<dbReference type="InterPro" id="IPR036236">
    <property type="entry name" value="Znf_C2H2_sf"/>
</dbReference>
<organism evidence="9 10">
    <name type="scientific">Hexamita inflata</name>
    <dbReference type="NCBI Taxonomy" id="28002"/>
    <lineage>
        <taxon>Eukaryota</taxon>
        <taxon>Metamonada</taxon>
        <taxon>Diplomonadida</taxon>
        <taxon>Hexamitidae</taxon>
        <taxon>Hexamitinae</taxon>
        <taxon>Hexamita</taxon>
    </lineage>
</organism>
<comment type="caution">
    <text evidence="9">The sequence shown here is derived from an EMBL/GenBank/DDBJ whole genome shotgun (WGS) entry which is preliminary data.</text>
</comment>
<dbReference type="SUPFAM" id="SSF57667">
    <property type="entry name" value="beta-beta-alpha zinc fingers"/>
    <property type="match status" value="2"/>
</dbReference>
<dbReference type="PANTHER" id="PTHR16515:SF49">
    <property type="entry name" value="GASTRULA ZINC FINGER PROTEIN XLCGF49.1-LIKE-RELATED"/>
    <property type="match status" value="1"/>
</dbReference>
<feature type="domain" description="C2H2-type" evidence="8">
    <location>
        <begin position="29"/>
        <end position="56"/>
    </location>
</feature>
<keyword evidence="2" id="KW-0479">Metal-binding</keyword>
<feature type="domain" description="C2H2-type" evidence="8">
    <location>
        <begin position="1"/>
        <end position="28"/>
    </location>
</feature>
<proteinExistence type="predicted"/>
<keyword evidence="5" id="KW-0862">Zinc</keyword>
<dbReference type="EMBL" id="CAXDID020000129">
    <property type="protein sequence ID" value="CAL6034789.1"/>
    <property type="molecule type" value="Genomic_DNA"/>
</dbReference>
<gene>
    <name evidence="9" type="ORF">HINF_LOCUS35619</name>
</gene>
<evidence type="ECO:0000259" key="8">
    <source>
        <dbReference type="PROSITE" id="PS50157"/>
    </source>
</evidence>
<keyword evidence="10" id="KW-1185">Reference proteome</keyword>
<evidence type="ECO:0000313" key="10">
    <source>
        <dbReference type="Proteomes" id="UP001642409"/>
    </source>
</evidence>
<protein>
    <submittedName>
        <fullName evidence="9">C2H2 type domain-containing protein</fullName>
    </submittedName>
</protein>
<evidence type="ECO:0000256" key="7">
    <source>
        <dbReference type="PROSITE-ProRule" id="PRU00042"/>
    </source>
</evidence>
<evidence type="ECO:0000256" key="1">
    <source>
        <dbReference type="ARBA" id="ARBA00004123"/>
    </source>
</evidence>
<keyword evidence="3" id="KW-0677">Repeat</keyword>
<keyword evidence="4 7" id="KW-0863">Zinc-finger</keyword>
<evidence type="ECO:0000256" key="6">
    <source>
        <dbReference type="ARBA" id="ARBA00023242"/>
    </source>
</evidence>
<dbReference type="Pfam" id="PF13912">
    <property type="entry name" value="zf-C2H2_6"/>
    <property type="match status" value="1"/>
</dbReference>
<reference evidence="9 10" key="1">
    <citation type="submission" date="2024-07" db="EMBL/GenBank/DDBJ databases">
        <authorList>
            <person name="Akdeniz Z."/>
        </authorList>
    </citation>
    <scope>NUCLEOTIDE SEQUENCE [LARGE SCALE GENOMIC DNA]</scope>
</reference>
<accession>A0ABP1JBU9</accession>
<dbReference type="Pfam" id="PF13465">
    <property type="entry name" value="zf-H2C2_2"/>
    <property type="match status" value="1"/>
</dbReference>
<feature type="domain" description="C2H2-type" evidence="8">
    <location>
        <begin position="56"/>
        <end position="78"/>
    </location>
</feature>
<dbReference type="SMART" id="SM00355">
    <property type="entry name" value="ZnF_C2H2"/>
    <property type="match status" value="5"/>
</dbReference>
<dbReference type="PROSITE" id="PS50157">
    <property type="entry name" value="ZINC_FINGER_C2H2_2"/>
    <property type="match status" value="4"/>
</dbReference>
<dbReference type="Proteomes" id="UP001642409">
    <property type="component" value="Unassembled WGS sequence"/>
</dbReference>
<comment type="subcellular location">
    <subcellularLocation>
        <location evidence="1">Nucleus</location>
    </subcellularLocation>
</comment>
<dbReference type="InterPro" id="IPR050331">
    <property type="entry name" value="Zinc_finger"/>
</dbReference>
<evidence type="ECO:0000256" key="5">
    <source>
        <dbReference type="ARBA" id="ARBA00022833"/>
    </source>
</evidence>
<dbReference type="Gene3D" id="3.30.160.60">
    <property type="entry name" value="Classic Zinc Finger"/>
    <property type="match status" value="4"/>
</dbReference>
<sequence>MKCTQCLKSFNAESQLKIHMRTHTNERPFQCDLCGKAFTQKNNLIKHTQIHNEAKFECSICKKLFSAKQNLIRHEEVHNTKFVVYECKQCSKQFVTQCGLQHHAILHKAQFRCDLCHKFFKDAALYSQHKEQLYLKNKSKDNQIEHQYEEQCQNMCYVYQELTDTYIQFCTACMSDLCNCFK</sequence>
<dbReference type="PROSITE" id="PS00028">
    <property type="entry name" value="ZINC_FINGER_C2H2_1"/>
    <property type="match status" value="4"/>
</dbReference>
<dbReference type="Pfam" id="PF00096">
    <property type="entry name" value="zf-C2H2"/>
    <property type="match status" value="1"/>
</dbReference>
<dbReference type="PANTHER" id="PTHR16515">
    <property type="entry name" value="PR DOMAIN ZINC FINGER PROTEIN"/>
    <property type="match status" value="1"/>
</dbReference>
<feature type="domain" description="C2H2-type" evidence="8">
    <location>
        <begin position="85"/>
        <end position="112"/>
    </location>
</feature>
<evidence type="ECO:0000256" key="4">
    <source>
        <dbReference type="ARBA" id="ARBA00022771"/>
    </source>
</evidence>
<evidence type="ECO:0000256" key="2">
    <source>
        <dbReference type="ARBA" id="ARBA00022723"/>
    </source>
</evidence>
<evidence type="ECO:0000256" key="3">
    <source>
        <dbReference type="ARBA" id="ARBA00022737"/>
    </source>
</evidence>
<name>A0ABP1JBU9_9EUKA</name>
<dbReference type="InterPro" id="IPR013087">
    <property type="entry name" value="Znf_C2H2_type"/>
</dbReference>
<dbReference type="Pfam" id="PF12874">
    <property type="entry name" value="zf-met"/>
    <property type="match status" value="1"/>
</dbReference>
<keyword evidence="6" id="KW-0539">Nucleus</keyword>
<evidence type="ECO:0000313" key="9">
    <source>
        <dbReference type="EMBL" id="CAL6034789.1"/>
    </source>
</evidence>